<evidence type="ECO:0000313" key="4">
    <source>
        <dbReference type="Proteomes" id="UP000327044"/>
    </source>
</evidence>
<name>A0A1Y1K1W9_PHOPY</name>
<dbReference type="InParanoid" id="A0A1Y1K1W9"/>
<reference evidence="3" key="3">
    <citation type="submission" date="2019-08" db="EMBL/GenBank/DDBJ databases">
        <authorList>
            <consortium name="Photinus pyralis genome working group"/>
            <person name="Fallon T.R."/>
            <person name="Sander Lower S.E."/>
            <person name="Weng J.-K."/>
        </authorList>
    </citation>
    <scope>NUCLEOTIDE SEQUENCE</scope>
    <source>
        <strain evidence="3">1611_PpyrPB1</strain>
        <tissue evidence="3">Whole body</tissue>
    </source>
</reference>
<feature type="region of interest" description="Disordered" evidence="1">
    <location>
        <begin position="255"/>
        <end position="276"/>
    </location>
</feature>
<reference evidence="2" key="1">
    <citation type="journal article" date="2016" name="Sci. Rep.">
        <title>Molecular characterization of firefly nuptial gifts: a multi-omics approach sheds light on postcopulatory sexual selection.</title>
        <authorList>
            <person name="Al-Wathiqui N."/>
            <person name="Fallon T.R."/>
            <person name="South A."/>
            <person name="Weng J.K."/>
            <person name="Lewis S.M."/>
        </authorList>
    </citation>
    <scope>NUCLEOTIDE SEQUENCE</scope>
</reference>
<reference evidence="3 4" key="2">
    <citation type="journal article" date="2018" name="Elife">
        <title>Firefly genomes illuminate parallel origins of bioluminescence in beetles.</title>
        <authorList>
            <person name="Fallon T.R."/>
            <person name="Lower S.E."/>
            <person name="Chang C.H."/>
            <person name="Bessho-Uehara M."/>
            <person name="Martin G.J."/>
            <person name="Bewick A.J."/>
            <person name="Behringer M."/>
            <person name="Debat H.J."/>
            <person name="Wong I."/>
            <person name="Day J.C."/>
            <person name="Suvorov A."/>
            <person name="Silva C.J."/>
            <person name="Stanger-Hall K.F."/>
            <person name="Hall D.W."/>
            <person name="Schmitz R.J."/>
            <person name="Nelson D.R."/>
            <person name="Lewis S.M."/>
            <person name="Shigenobu S."/>
            <person name="Bybee S.M."/>
            <person name="Larracuente A.M."/>
            <person name="Oba Y."/>
            <person name="Weng J.K."/>
        </authorList>
    </citation>
    <scope>NUCLEOTIDE SEQUENCE [LARGE SCALE GENOMIC DNA]</scope>
    <source>
        <strain evidence="3">1611_PpyrPB1</strain>
        <tissue evidence="3">Whole body</tissue>
    </source>
</reference>
<proteinExistence type="predicted"/>
<accession>A0A1Y1K1W9</accession>
<evidence type="ECO:0000313" key="2">
    <source>
        <dbReference type="EMBL" id="JAV52817.1"/>
    </source>
</evidence>
<organism evidence="2">
    <name type="scientific">Photinus pyralis</name>
    <name type="common">Common eastern firefly</name>
    <name type="synonym">Lampyris pyralis</name>
    <dbReference type="NCBI Taxonomy" id="7054"/>
    <lineage>
        <taxon>Eukaryota</taxon>
        <taxon>Metazoa</taxon>
        <taxon>Ecdysozoa</taxon>
        <taxon>Arthropoda</taxon>
        <taxon>Hexapoda</taxon>
        <taxon>Insecta</taxon>
        <taxon>Pterygota</taxon>
        <taxon>Neoptera</taxon>
        <taxon>Endopterygota</taxon>
        <taxon>Coleoptera</taxon>
        <taxon>Polyphaga</taxon>
        <taxon>Elateriformia</taxon>
        <taxon>Elateroidea</taxon>
        <taxon>Lampyridae</taxon>
        <taxon>Lampyrinae</taxon>
        <taxon>Photinus</taxon>
    </lineage>
</organism>
<keyword evidence="4" id="KW-1185">Reference proteome</keyword>
<evidence type="ECO:0000256" key="1">
    <source>
        <dbReference type="SAM" id="MobiDB-lite"/>
    </source>
</evidence>
<sequence>MSNQKNVFLPPLRKWKSEEVLPTEFVSLSSLSKSVSNLSWILPQRLISSSHFLKPAPAYTRYLHLIALRCLFCQADYDYSLQIHTHMKTLENCKSLWNDLDVNIVIEHAKAQEKVDEMLSKLMPKLDSVVGEFLIANNILESIQNYDKFVKLANSSIQQVSSDPLQTEIDINKILMILLSHTITTEDIKRNTTNFPLMIKHLVYEGKRFRNLVCLVISKQTVLAKLLKDPASIKVTDVPYGLPKLCDIEDEAAAFSADDSEPEDYVDSYQYGDDEV</sequence>
<protein>
    <submittedName>
        <fullName evidence="2">Uncharacterized protein</fullName>
    </submittedName>
</protein>
<gene>
    <name evidence="3" type="ORF">PPYR_08122</name>
</gene>
<evidence type="ECO:0000313" key="3">
    <source>
        <dbReference type="EMBL" id="KAB0797128.1"/>
    </source>
</evidence>
<dbReference type="EMBL" id="VVIM01000006">
    <property type="protein sequence ID" value="KAB0797128.1"/>
    <property type="molecule type" value="Genomic_DNA"/>
</dbReference>
<dbReference type="EMBL" id="GEZM01100704">
    <property type="protein sequence ID" value="JAV52817.1"/>
    <property type="molecule type" value="Transcribed_RNA"/>
</dbReference>
<dbReference type="AlphaFoldDB" id="A0A1Y1K1W9"/>
<dbReference type="Proteomes" id="UP000327044">
    <property type="component" value="Unassembled WGS sequence"/>
</dbReference>